<evidence type="ECO:0000256" key="2">
    <source>
        <dbReference type="HAMAP-Rule" id="MF_00984"/>
    </source>
</evidence>
<dbReference type="HAMAP" id="MF_00984">
    <property type="entry name" value="SSB"/>
    <property type="match status" value="1"/>
</dbReference>
<reference evidence="6" key="1">
    <citation type="submission" date="2011-02" db="EMBL/GenBank/DDBJ databases">
        <title>The complete sequence of plasmid2 of Deinococcus proteolyticus DSM 20540.</title>
        <authorList>
            <consortium name="US DOE Joint Genome Institute (JGI-PGF)"/>
            <person name="Lucas S."/>
            <person name="Copeland A."/>
            <person name="Lapidus A."/>
            <person name="Bruce D."/>
            <person name="Goodwin L."/>
            <person name="Pitluck S."/>
            <person name="Kyrpides N."/>
            <person name="Mavromatis K."/>
            <person name="Pagani I."/>
            <person name="Ivanova N."/>
            <person name="Ovchinnikova G."/>
            <person name="Zeytun A."/>
            <person name="Detter J.C."/>
            <person name="Han C."/>
            <person name="Land M."/>
            <person name="Hauser L."/>
            <person name="Markowitz V."/>
            <person name="Cheng J.-F."/>
            <person name="Hugenholtz P."/>
            <person name="Woyke T."/>
            <person name="Wu D."/>
            <person name="Pukall R."/>
            <person name="Steenblock K."/>
            <person name="Brambilla E."/>
            <person name="Klenk H.-P."/>
            <person name="Eisen J.A."/>
        </authorList>
    </citation>
    <scope>NUCLEOTIDE SEQUENCE [LARGE SCALE GENOMIC DNA]</scope>
    <source>
        <strain evidence="6">ATCC 35074 / DSM 20540 / JCM 6276 / NBRC 101906 / NCIMB 13154 / VKM Ac-1939 / CCM 2703 / MRP</strain>
        <plasmid evidence="6">Plasmid pDEIPR02</plasmid>
    </source>
</reference>
<keyword evidence="1 2" id="KW-0238">DNA-binding</keyword>
<dbReference type="PROSITE" id="PS50935">
    <property type="entry name" value="SSB"/>
    <property type="match status" value="2"/>
</dbReference>
<accession>F0RQ90</accession>
<dbReference type="Proteomes" id="UP000007718">
    <property type="component" value="Plasmid pDEIPR02"/>
</dbReference>
<reference evidence="5 6" key="2">
    <citation type="journal article" date="2012" name="Stand. Genomic Sci.">
        <title>Complete genome sequence of the orange-red pigmented, radioresistant Deinococcus proteolyticus type strain (MRP(T)).</title>
        <authorList>
            <person name="Copeland A."/>
            <person name="Zeytun A."/>
            <person name="Yassawong M."/>
            <person name="Nolan M."/>
            <person name="Lucas S."/>
            <person name="Hammon N."/>
            <person name="Deshpande S."/>
            <person name="Cheng J.F."/>
            <person name="Han C."/>
            <person name="Tapia R."/>
            <person name="Goodwin L.A."/>
            <person name="Pitluck S."/>
            <person name="Mavromatis K."/>
            <person name="Liolios K."/>
            <person name="Pagani I."/>
            <person name="Ivanova N."/>
            <person name="Mikhailova N."/>
            <person name="Pati A."/>
            <person name="Chen A."/>
            <person name="Palaniappan K."/>
            <person name="Land M."/>
            <person name="Hauser L."/>
            <person name="Jeffries C.D."/>
            <person name="Brambilla E.M."/>
            <person name="Rohde M."/>
            <person name="Sikorski J."/>
            <person name="Pukall R."/>
            <person name="Goker M."/>
            <person name="Detter J.C."/>
            <person name="Woyke T."/>
            <person name="Bristow J."/>
            <person name="Eisen J.A."/>
            <person name="Markowitz V."/>
            <person name="Hugenholtz P."/>
            <person name="Kyrpides N.C."/>
            <person name="Klenk H.P."/>
            <person name="Lapidus A."/>
        </authorList>
    </citation>
    <scope>NUCLEOTIDE SEQUENCE [LARGE SCALE GENOMIC DNA]</scope>
    <source>
        <strain evidence="6">ATCC 35074 / DSM 20540 / JCM 6276 / NBRC 101906 / NCIMB 13154 / VKM Ac-1939 / CCM 2703 / MRP</strain>
        <plasmid evidence="6">Plasmid pDEIPR02</plasmid>
    </source>
</reference>
<protein>
    <recommendedName>
        <fullName evidence="2 3">Single-stranded DNA-binding protein</fullName>
        <shortName evidence="2">SSB</shortName>
    </recommendedName>
</protein>
<comment type="caution">
    <text evidence="2">Lacks conserved residue(s) required for the propagation of feature annotation.</text>
</comment>
<dbReference type="PANTHER" id="PTHR10302">
    <property type="entry name" value="SINGLE-STRANDED DNA-BINDING PROTEIN"/>
    <property type="match status" value="1"/>
</dbReference>
<gene>
    <name evidence="5" type="ordered locus">Deipr_2324</name>
</gene>
<geneLocation type="plasmid" evidence="5 6">
    <name>pDEIPR02</name>
</geneLocation>
<keyword evidence="5" id="KW-0614">Plasmid</keyword>
<name>F0RQ90_DEIPM</name>
<proteinExistence type="inferred from homology"/>
<evidence type="ECO:0000313" key="5">
    <source>
        <dbReference type="EMBL" id="ADY27449.1"/>
    </source>
</evidence>
<keyword evidence="6" id="KW-1185">Reference proteome</keyword>
<dbReference type="NCBIfam" id="TIGR00621">
    <property type="entry name" value="ssb"/>
    <property type="match status" value="2"/>
</dbReference>
<dbReference type="GO" id="GO:0003697">
    <property type="term" value="F:single-stranded DNA binding"/>
    <property type="evidence" value="ECO:0007669"/>
    <property type="project" value="UniProtKB-UniRule"/>
</dbReference>
<organism evidence="5 6">
    <name type="scientific">Deinococcus proteolyticus (strain ATCC 35074 / DSM 20540 / JCM 6276 / NBRC 101906 / NCIMB 13154 / VKM Ac-1939 / CCM 2703 / MRP)</name>
    <dbReference type="NCBI Taxonomy" id="693977"/>
    <lineage>
        <taxon>Bacteria</taxon>
        <taxon>Thermotogati</taxon>
        <taxon>Deinococcota</taxon>
        <taxon>Deinococci</taxon>
        <taxon>Deinococcales</taxon>
        <taxon>Deinococcaceae</taxon>
        <taxon>Deinococcus</taxon>
    </lineage>
</organism>
<evidence type="ECO:0000256" key="3">
    <source>
        <dbReference type="RuleBase" id="RU000524"/>
    </source>
</evidence>
<dbReference type="InterPro" id="IPR011344">
    <property type="entry name" value="ssDNA-bd"/>
</dbReference>
<dbReference type="PANTHER" id="PTHR10302:SF27">
    <property type="entry name" value="SINGLE-STRANDED DNA-BINDING PROTEIN"/>
    <property type="match status" value="1"/>
</dbReference>
<dbReference type="KEGG" id="dpt:Deipr_2324"/>
<sequence length="267" mass="29237">MNNIQLTGSFTRDPELRYTESGLAVFEGTVAGEEHTVTHDGKPLSLPFYHRVTLLGRYAEYVAQRGYTAGSPVAIQGKLEQNAYTDGTGVKRNQARVRISQIEGLAGEFETVADQGGGVRMKGGQNSLTVSGNLTRDAELRYTPGGDAVLNLAIAINERWTDKDGERQEKVHFFEVSAWRELAEAHKDLVKGDPVMISGRLSNESWTDKDGNKQRSSRIEALDLLPLQRGAQVSDRQGQGRRSARPEVVQAPAAAAPDLLADEDMPF</sequence>
<dbReference type="HOGENOM" id="CLU_087573_0_0_0"/>
<feature type="region of interest" description="Disordered" evidence="4">
    <location>
        <begin position="229"/>
        <end position="267"/>
    </location>
</feature>
<evidence type="ECO:0000256" key="1">
    <source>
        <dbReference type="ARBA" id="ARBA00023125"/>
    </source>
</evidence>
<dbReference type="AlphaFoldDB" id="F0RQ90"/>
<dbReference type="Gene3D" id="2.40.50.140">
    <property type="entry name" value="Nucleic acid-binding proteins"/>
    <property type="match status" value="2"/>
</dbReference>
<dbReference type="InterPro" id="IPR000424">
    <property type="entry name" value="Primosome_PriB/ssb"/>
</dbReference>
<dbReference type="RefSeq" id="WP_013615803.1">
    <property type="nucleotide sequence ID" value="NC_015162.1"/>
</dbReference>
<dbReference type="SUPFAM" id="SSF50249">
    <property type="entry name" value="Nucleic acid-binding proteins"/>
    <property type="match status" value="2"/>
</dbReference>
<dbReference type="GO" id="GO:0009295">
    <property type="term" value="C:nucleoid"/>
    <property type="evidence" value="ECO:0007669"/>
    <property type="project" value="TreeGrafter"/>
</dbReference>
<dbReference type="InterPro" id="IPR012340">
    <property type="entry name" value="NA-bd_OB-fold"/>
</dbReference>
<dbReference type="CDD" id="cd04496">
    <property type="entry name" value="SSB_OBF"/>
    <property type="match status" value="2"/>
</dbReference>
<dbReference type="Pfam" id="PF00436">
    <property type="entry name" value="SSB"/>
    <property type="match status" value="2"/>
</dbReference>
<evidence type="ECO:0000313" key="6">
    <source>
        <dbReference type="Proteomes" id="UP000007718"/>
    </source>
</evidence>
<evidence type="ECO:0000256" key="4">
    <source>
        <dbReference type="SAM" id="MobiDB-lite"/>
    </source>
</evidence>
<dbReference type="EMBL" id="CP002538">
    <property type="protein sequence ID" value="ADY27449.1"/>
    <property type="molecule type" value="Genomic_DNA"/>
</dbReference>
<dbReference type="OrthoDB" id="9809878at2"/>
<dbReference type="GO" id="GO:0006260">
    <property type="term" value="P:DNA replication"/>
    <property type="evidence" value="ECO:0007669"/>
    <property type="project" value="InterPro"/>
</dbReference>